<dbReference type="Proteomes" id="UP000824120">
    <property type="component" value="Chromosome 10"/>
</dbReference>
<keyword evidence="1" id="KW-1133">Transmembrane helix</keyword>
<reference evidence="2 3" key="1">
    <citation type="submission" date="2020-09" db="EMBL/GenBank/DDBJ databases">
        <title>De no assembly of potato wild relative species, Solanum commersonii.</title>
        <authorList>
            <person name="Cho K."/>
        </authorList>
    </citation>
    <scope>NUCLEOTIDE SEQUENCE [LARGE SCALE GENOMIC DNA]</scope>
    <source>
        <strain evidence="2">LZ3.2</strain>
        <tissue evidence="2">Leaf</tissue>
    </source>
</reference>
<evidence type="ECO:0000313" key="3">
    <source>
        <dbReference type="Proteomes" id="UP000824120"/>
    </source>
</evidence>
<organism evidence="2 3">
    <name type="scientific">Solanum commersonii</name>
    <name type="common">Commerson's wild potato</name>
    <name type="synonym">Commerson's nightshade</name>
    <dbReference type="NCBI Taxonomy" id="4109"/>
    <lineage>
        <taxon>Eukaryota</taxon>
        <taxon>Viridiplantae</taxon>
        <taxon>Streptophyta</taxon>
        <taxon>Embryophyta</taxon>
        <taxon>Tracheophyta</taxon>
        <taxon>Spermatophyta</taxon>
        <taxon>Magnoliopsida</taxon>
        <taxon>eudicotyledons</taxon>
        <taxon>Gunneridae</taxon>
        <taxon>Pentapetalae</taxon>
        <taxon>asterids</taxon>
        <taxon>lamiids</taxon>
        <taxon>Solanales</taxon>
        <taxon>Solanaceae</taxon>
        <taxon>Solanoideae</taxon>
        <taxon>Solaneae</taxon>
        <taxon>Solanum</taxon>
    </lineage>
</organism>
<gene>
    <name evidence="2" type="ORF">H5410_050894</name>
</gene>
<dbReference type="AlphaFoldDB" id="A0A9J5WWU2"/>
<name>A0A9J5WWU2_SOLCO</name>
<feature type="transmembrane region" description="Helical" evidence="1">
    <location>
        <begin position="110"/>
        <end position="135"/>
    </location>
</feature>
<feature type="transmembrane region" description="Helical" evidence="1">
    <location>
        <begin position="69"/>
        <end position="89"/>
    </location>
</feature>
<evidence type="ECO:0000256" key="1">
    <source>
        <dbReference type="SAM" id="Phobius"/>
    </source>
</evidence>
<evidence type="ECO:0000313" key="2">
    <source>
        <dbReference type="EMBL" id="KAG5580267.1"/>
    </source>
</evidence>
<keyword evidence="1" id="KW-0812">Transmembrane</keyword>
<keyword evidence="3" id="KW-1185">Reference proteome</keyword>
<protein>
    <submittedName>
        <fullName evidence="2">Uncharacterized protein</fullName>
    </submittedName>
</protein>
<proteinExistence type="predicted"/>
<sequence length="143" mass="15199">MATFKNLISVVDPFLCSHTAILAAKDSWEAWVSGGLEIAAEEPGVSVEVAVVMDIPEGPRAGVSRSASVGVDLVVATSVVGITFTSFSVSRGTRAFLHNAVINTKKGRDVWLCLACIWISDAIIVPKFILVLSMIHPRHVALA</sequence>
<comment type="caution">
    <text evidence="2">The sequence shown here is derived from an EMBL/GenBank/DDBJ whole genome shotgun (WGS) entry which is preliminary data.</text>
</comment>
<dbReference type="EMBL" id="JACXVP010000010">
    <property type="protein sequence ID" value="KAG5580267.1"/>
    <property type="molecule type" value="Genomic_DNA"/>
</dbReference>
<keyword evidence="1" id="KW-0472">Membrane</keyword>
<accession>A0A9J5WWU2</accession>
<feature type="non-terminal residue" evidence="2">
    <location>
        <position position="1"/>
    </location>
</feature>